<feature type="transmembrane region" description="Helical" evidence="5">
    <location>
        <begin position="120"/>
        <end position="147"/>
    </location>
</feature>
<evidence type="ECO:0000256" key="1">
    <source>
        <dbReference type="ARBA" id="ARBA00004141"/>
    </source>
</evidence>
<comment type="subcellular location">
    <subcellularLocation>
        <location evidence="1">Membrane</location>
        <topology evidence="1">Multi-pass membrane protein</topology>
    </subcellularLocation>
</comment>
<keyword evidence="3 5" id="KW-1133">Transmembrane helix</keyword>
<dbReference type="InParanoid" id="F2UTI2"/>
<dbReference type="GO" id="GO:0016020">
    <property type="term" value="C:membrane"/>
    <property type="evidence" value="ECO:0007669"/>
    <property type="project" value="UniProtKB-SubCell"/>
</dbReference>
<feature type="transmembrane region" description="Helical" evidence="5">
    <location>
        <begin position="59"/>
        <end position="79"/>
    </location>
</feature>
<dbReference type="InterPro" id="IPR011547">
    <property type="entry name" value="SLC26A/SulP_dom"/>
</dbReference>
<dbReference type="Pfam" id="PF01740">
    <property type="entry name" value="STAS"/>
    <property type="match status" value="1"/>
</dbReference>
<evidence type="ECO:0000256" key="2">
    <source>
        <dbReference type="ARBA" id="ARBA00022692"/>
    </source>
</evidence>
<dbReference type="RefSeq" id="XP_004987521.1">
    <property type="nucleotide sequence ID" value="XM_004987464.1"/>
</dbReference>
<evidence type="ECO:0000256" key="3">
    <source>
        <dbReference type="ARBA" id="ARBA00022989"/>
    </source>
</evidence>
<dbReference type="STRING" id="946362.F2UTI2"/>
<dbReference type="InterPro" id="IPR002645">
    <property type="entry name" value="STAS_dom"/>
</dbReference>
<accession>F2UTI2</accession>
<dbReference type="eggNOG" id="KOG0236">
    <property type="taxonomic scope" value="Eukaryota"/>
</dbReference>
<dbReference type="EMBL" id="GL833046">
    <property type="protein sequence ID" value="EGD83704.1"/>
    <property type="molecule type" value="Genomic_DNA"/>
</dbReference>
<dbReference type="GeneID" id="16068041"/>
<feature type="transmembrane region" description="Helical" evidence="5">
    <location>
        <begin position="86"/>
        <end position="108"/>
    </location>
</feature>
<proteinExistence type="predicted"/>
<dbReference type="Pfam" id="PF00916">
    <property type="entry name" value="Sulfate_transp"/>
    <property type="match status" value="1"/>
</dbReference>
<dbReference type="KEGG" id="sre:PTSG_11459"/>
<evidence type="ECO:0000256" key="4">
    <source>
        <dbReference type="ARBA" id="ARBA00023136"/>
    </source>
</evidence>
<dbReference type="PROSITE" id="PS50801">
    <property type="entry name" value="STAS"/>
    <property type="match status" value="1"/>
</dbReference>
<dbReference type="CDD" id="cd07042">
    <property type="entry name" value="STAS_SulP_like_sulfate_transporter"/>
    <property type="match status" value="1"/>
</dbReference>
<keyword evidence="4 5" id="KW-0472">Membrane</keyword>
<keyword evidence="8" id="KW-1185">Reference proteome</keyword>
<evidence type="ECO:0000313" key="8">
    <source>
        <dbReference type="Proteomes" id="UP000007799"/>
    </source>
</evidence>
<dbReference type="Proteomes" id="UP000007799">
    <property type="component" value="Unassembled WGS sequence"/>
</dbReference>
<name>F2UTI2_SALR5</name>
<dbReference type="Gene3D" id="3.30.750.24">
    <property type="entry name" value="STAS domain"/>
    <property type="match status" value="1"/>
</dbReference>
<keyword evidence="2 5" id="KW-0812">Transmembrane</keyword>
<evidence type="ECO:0000259" key="6">
    <source>
        <dbReference type="PROSITE" id="PS50801"/>
    </source>
</evidence>
<dbReference type="GO" id="GO:0055085">
    <property type="term" value="P:transmembrane transport"/>
    <property type="evidence" value="ECO:0007669"/>
    <property type="project" value="InterPro"/>
</dbReference>
<dbReference type="InterPro" id="IPR036513">
    <property type="entry name" value="STAS_dom_sf"/>
</dbReference>
<evidence type="ECO:0000313" key="7">
    <source>
        <dbReference type="EMBL" id="EGD83704.1"/>
    </source>
</evidence>
<evidence type="ECO:0000256" key="5">
    <source>
        <dbReference type="SAM" id="Phobius"/>
    </source>
</evidence>
<reference evidence="7" key="1">
    <citation type="submission" date="2009-08" db="EMBL/GenBank/DDBJ databases">
        <title>Annotation of Salpingoeca rosetta.</title>
        <authorList>
            <consortium name="The Broad Institute Genome Sequencing Platform"/>
            <person name="Russ C."/>
            <person name="Cuomo C."/>
            <person name="Burger G."/>
            <person name="Gray M.W."/>
            <person name="Holland P.W.H."/>
            <person name="King N."/>
            <person name="Lang F.B.F."/>
            <person name="Roger A.J."/>
            <person name="Ruiz-Trillo I."/>
            <person name="Young S.K."/>
            <person name="Zeng Q."/>
            <person name="Gargeya S."/>
            <person name="Alvarado L."/>
            <person name="Berlin A."/>
            <person name="Chapman S.B."/>
            <person name="Chen Z."/>
            <person name="Freedman E."/>
            <person name="Gellesch M."/>
            <person name="Goldberg J."/>
            <person name="Griggs A."/>
            <person name="Gujja S."/>
            <person name="Heilman E."/>
            <person name="Heiman D."/>
            <person name="Howarth C."/>
            <person name="Mehta T."/>
            <person name="Neiman D."/>
            <person name="Pearson M."/>
            <person name="Roberts A."/>
            <person name="Saif S."/>
            <person name="Shea T."/>
            <person name="Shenoy N."/>
            <person name="Sisk P."/>
            <person name="Stolte C."/>
            <person name="Sykes S."/>
            <person name="White J."/>
            <person name="Yandava C."/>
            <person name="Haas B."/>
            <person name="Nusbaum C."/>
            <person name="Birren B."/>
        </authorList>
    </citation>
    <scope>NUCLEOTIDE SEQUENCE [LARGE SCALE GENOMIC DNA]</scope>
    <source>
        <strain evidence="7">ATCC 50818</strain>
    </source>
</reference>
<sequence length="316" mass="34098">MTQRNSFQPPPSSQQIDQSQELVAIGAANIVSSFVRSYPATGSFSRTAVNSASGVETPMGGIVTGAIVILALQFLTSLFEYIPQAALASIIISSVVTMIDFKVVLSIFRVSKPDLLPYAISFFGTLFLGIEDGVGIAVGVNVLYLLYISARPGNTLLSQRQGRFEASKFSDALVKRMPGGIMVLQLGGSLMFPAVEHIKDMLVELRRESSCPAVIVDFSKVSFIDYTGAHGLQDVLRELESEHVRLLFCSVCPRVHAILLRMNVQAATHVFESVTDAFIVAQADDSPADNNTQTDDASSHLLEGYASSNYATLPLN</sequence>
<gene>
    <name evidence="7" type="ORF">PTSG_11459</name>
</gene>
<dbReference type="SUPFAM" id="SSF52091">
    <property type="entry name" value="SpoIIaa-like"/>
    <property type="match status" value="1"/>
</dbReference>
<dbReference type="OrthoDB" id="6379988at2759"/>
<feature type="domain" description="STAS" evidence="6">
    <location>
        <begin position="180"/>
        <end position="281"/>
    </location>
</feature>
<dbReference type="OMA" id="HISANGK"/>
<organism evidence="8">
    <name type="scientific">Salpingoeca rosetta (strain ATCC 50818 / BSB-021)</name>
    <dbReference type="NCBI Taxonomy" id="946362"/>
    <lineage>
        <taxon>Eukaryota</taxon>
        <taxon>Choanoflagellata</taxon>
        <taxon>Craspedida</taxon>
        <taxon>Salpingoecidae</taxon>
        <taxon>Salpingoeca</taxon>
    </lineage>
</organism>
<dbReference type="AlphaFoldDB" id="F2UTI2"/>
<dbReference type="InterPro" id="IPR001902">
    <property type="entry name" value="SLC26A/SulP_fam"/>
</dbReference>
<dbReference type="PANTHER" id="PTHR11814">
    <property type="entry name" value="SULFATE TRANSPORTER"/>
    <property type="match status" value="1"/>
</dbReference>
<protein>
    <recommendedName>
        <fullName evidence="6">STAS domain-containing protein</fullName>
    </recommendedName>
</protein>